<reference evidence="2 3" key="1">
    <citation type="submission" date="2016-10" db="EMBL/GenBank/DDBJ databases">
        <title>Comparative genome analysis of multiple Pseudomonas spp. focuses on biocontrol and plant growth promoting traits.</title>
        <authorList>
            <person name="Tao X.-Y."/>
            <person name="Taylor C.G."/>
        </authorList>
    </citation>
    <scope>NUCLEOTIDE SEQUENCE [LARGE SCALE GENOMIC DNA]</scope>
    <source>
        <strain evidence="2 3">48H11</strain>
    </source>
</reference>
<evidence type="ECO:0000313" key="3">
    <source>
        <dbReference type="Proteomes" id="UP000286071"/>
    </source>
</evidence>
<dbReference type="AlphaFoldDB" id="A0A423H971"/>
<accession>A0A423H971</accession>
<name>A0A423H971_9PSED</name>
<feature type="transmembrane region" description="Helical" evidence="1">
    <location>
        <begin position="24"/>
        <end position="41"/>
    </location>
</feature>
<gene>
    <name evidence="2" type="ORF">BK659_07385</name>
</gene>
<comment type="caution">
    <text evidence="2">The sequence shown here is derived from an EMBL/GenBank/DDBJ whole genome shotgun (WGS) entry which is preliminary data.</text>
</comment>
<keyword evidence="1" id="KW-0812">Transmembrane</keyword>
<sequence>MAFAVVASTPFVFAIESVVPDRLTVMIAFLAFATAIAVSVGRMTYSLSAGAATATVTRAVTATTTFCIGRGHWE</sequence>
<dbReference type="Proteomes" id="UP000286071">
    <property type="component" value="Unassembled WGS sequence"/>
</dbReference>
<protein>
    <submittedName>
        <fullName evidence="2">Uncharacterized protein</fullName>
    </submittedName>
</protein>
<evidence type="ECO:0000256" key="1">
    <source>
        <dbReference type="SAM" id="Phobius"/>
    </source>
</evidence>
<dbReference type="EMBL" id="MOBJ01000006">
    <property type="protein sequence ID" value="RON09741.1"/>
    <property type="molecule type" value="Genomic_DNA"/>
</dbReference>
<keyword evidence="1" id="KW-0472">Membrane</keyword>
<proteinExistence type="predicted"/>
<evidence type="ECO:0000313" key="2">
    <source>
        <dbReference type="EMBL" id="RON09741.1"/>
    </source>
</evidence>
<keyword evidence="1" id="KW-1133">Transmembrane helix</keyword>
<organism evidence="2 3">
    <name type="scientific">Pseudomonas brassicacearum</name>
    <dbReference type="NCBI Taxonomy" id="930166"/>
    <lineage>
        <taxon>Bacteria</taxon>
        <taxon>Pseudomonadati</taxon>
        <taxon>Pseudomonadota</taxon>
        <taxon>Gammaproteobacteria</taxon>
        <taxon>Pseudomonadales</taxon>
        <taxon>Pseudomonadaceae</taxon>
        <taxon>Pseudomonas</taxon>
    </lineage>
</organism>